<evidence type="ECO:0000256" key="6">
    <source>
        <dbReference type="ARBA" id="ARBA00022448"/>
    </source>
</evidence>
<evidence type="ECO:0000256" key="9">
    <source>
        <dbReference type="ARBA" id="ARBA00022832"/>
    </source>
</evidence>
<dbReference type="PROSITE" id="PS00440">
    <property type="entry name" value="ACYLTRANSF_C_2"/>
    <property type="match status" value="1"/>
</dbReference>
<feature type="transmembrane region" description="Helical" evidence="18">
    <location>
        <begin position="88"/>
        <end position="109"/>
    </location>
</feature>
<dbReference type="Gene3D" id="3.30.559.70">
    <property type="entry name" value="Choline/Carnitine o-acyltransferase, domain 2"/>
    <property type="match status" value="1"/>
</dbReference>
<keyword evidence="11" id="KW-0443">Lipid metabolism</keyword>
<evidence type="ECO:0000256" key="13">
    <source>
        <dbReference type="ARBA" id="ARBA00023136"/>
    </source>
</evidence>
<evidence type="ECO:0000256" key="3">
    <source>
        <dbReference type="ARBA" id="ARBA00005005"/>
    </source>
</evidence>
<dbReference type="Pfam" id="PF00755">
    <property type="entry name" value="Carn_acyltransf"/>
    <property type="match status" value="1"/>
</dbReference>
<evidence type="ECO:0000256" key="12">
    <source>
        <dbReference type="ARBA" id="ARBA00023128"/>
    </source>
</evidence>
<evidence type="ECO:0000256" key="7">
    <source>
        <dbReference type="ARBA" id="ARBA00022679"/>
    </source>
</evidence>
<keyword evidence="13 18" id="KW-0472">Membrane</keyword>
<keyword evidence="6" id="KW-0813">Transport</keyword>
<dbReference type="GO" id="GO:0009437">
    <property type="term" value="P:carnitine metabolic process"/>
    <property type="evidence" value="ECO:0007669"/>
    <property type="project" value="TreeGrafter"/>
</dbReference>
<dbReference type="InterPro" id="IPR042231">
    <property type="entry name" value="Cho/carn_acyl_trans_2"/>
</dbReference>
<evidence type="ECO:0000313" key="22">
    <source>
        <dbReference type="Proteomes" id="UP000759131"/>
    </source>
</evidence>
<evidence type="ECO:0000256" key="2">
    <source>
        <dbReference type="ARBA" id="ARBA00004325"/>
    </source>
</evidence>
<dbReference type="InterPro" id="IPR039551">
    <property type="entry name" value="Cho/carn_acyl_trans"/>
</dbReference>
<feature type="transmembrane region" description="Helical" evidence="18">
    <location>
        <begin position="43"/>
        <end position="68"/>
    </location>
</feature>
<evidence type="ECO:0000259" key="19">
    <source>
        <dbReference type="Pfam" id="PF00755"/>
    </source>
</evidence>
<dbReference type="OrthoDB" id="240216at2759"/>
<dbReference type="GO" id="GO:0006635">
    <property type="term" value="P:fatty acid beta-oxidation"/>
    <property type="evidence" value="ECO:0007669"/>
    <property type="project" value="UniProtKB-UniPathway"/>
</dbReference>
<dbReference type="UniPathway" id="UPA00659"/>
<comment type="catalytic activity">
    <reaction evidence="15">
        <text>(R)-carnitine + hexadecanoyl-CoA = O-hexadecanoyl-(R)-carnitine + CoA</text>
        <dbReference type="Rhea" id="RHEA:12661"/>
        <dbReference type="ChEBI" id="CHEBI:16347"/>
        <dbReference type="ChEBI" id="CHEBI:17490"/>
        <dbReference type="ChEBI" id="CHEBI:57287"/>
        <dbReference type="ChEBI" id="CHEBI:57379"/>
        <dbReference type="EC" id="2.3.1.21"/>
    </reaction>
    <physiologicalReaction direction="left-to-right" evidence="15">
        <dbReference type="Rhea" id="RHEA:12662"/>
    </physiologicalReaction>
</comment>
<dbReference type="Pfam" id="PF16484">
    <property type="entry name" value="CPT_N"/>
    <property type="match status" value="1"/>
</dbReference>
<keyword evidence="8 18" id="KW-0812">Transmembrane</keyword>
<keyword evidence="14 17" id="KW-0012">Acyltransferase</keyword>
<evidence type="ECO:0000256" key="1">
    <source>
        <dbReference type="ARBA" id="ARBA00004141"/>
    </source>
</evidence>
<protein>
    <recommendedName>
        <fullName evidence="5">carnitine O-palmitoyltransferase</fullName>
        <ecNumber evidence="5">2.3.1.21</ecNumber>
    </recommendedName>
</protein>
<evidence type="ECO:0000256" key="8">
    <source>
        <dbReference type="ARBA" id="ARBA00022692"/>
    </source>
</evidence>
<dbReference type="SUPFAM" id="SSF52777">
    <property type="entry name" value="CoA-dependent acyltransferases"/>
    <property type="match status" value="2"/>
</dbReference>
<keyword evidence="10 18" id="KW-1133">Transmembrane helix</keyword>
<dbReference type="GO" id="GO:0015909">
    <property type="term" value="P:long-chain fatty acid transport"/>
    <property type="evidence" value="ECO:0007669"/>
    <property type="project" value="UniProtKB-ARBA"/>
</dbReference>
<evidence type="ECO:0000256" key="17">
    <source>
        <dbReference type="RuleBase" id="RU003801"/>
    </source>
</evidence>
<dbReference type="PANTHER" id="PTHR22589:SF31">
    <property type="entry name" value="CARNITINE O-PALMITOYLTRANSFERASE"/>
    <property type="match status" value="1"/>
</dbReference>
<comment type="similarity">
    <text evidence="4 17">Belongs to the carnitine/choline acetyltransferase family.</text>
</comment>
<comment type="pathway">
    <text evidence="3">Lipid metabolism; fatty acid beta-oxidation.</text>
</comment>
<dbReference type="GO" id="GO:0004095">
    <property type="term" value="F:carnitine O-palmitoyltransferase activity"/>
    <property type="evidence" value="ECO:0007669"/>
    <property type="project" value="UniProtKB-EC"/>
</dbReference>
<evidence type="ECO:0000256" key="4">
    <source>
        <dbReference type="ARBA" id="ARBA00005232"/>
    </source>
</evidence>
<keyword evidence="22" id="KW-1185">Reference proteome</keyword>
<evidence type="ECO:0000256" key="16">
    <source>
        <dbReference type="PIRSR" id="PIRSR600542-1"/>
    </source>
</evidence>
<dbReference type="InterPro" id="IPR023213">
    <property type="entry name" value="CAT-like_dom_sf"/>
</dbReference>
<keyword evidence="12" id="KW-0496">Mitochondrion</keyword>
<feature type="domain" description="Carnitine O-palmitoyltransferase N-terminal" evidence="20">
    <location>
        <begin position="1"/>
        <end position="39"/>
    </location>
</feature>
<reference evidence="21" key="1">
    <citation type="submission" date="2020-11" db="EMBL/GenBank/DDBJ databases">
        <authorList>
            <person name="Tran Van P."/>
        </authorList>
    </citation>
    <scope>NUCLEOTIDE SEQUENCE</scope>
</reference>
<dbReference type="GO" id="GO:0031966">
    <property type="term" value="C:mitochondrial membrane"/>
    <property type="evidence" value="ECO:0007669"/>
    <property type="project" value="UniProtKB-SubCell"/>
</dbReference>
<evidence type="ECO:0000256" key="14">
    <source>
        <dbReference type="ARBA" id="ARBA00023315"/>
    </source>
</evidence>
<dbReference type="EMBL" id="CAJPIZ010001596">
    <property type="protein sequence ID" value="CAG2103753.1"/>
    <property type="molecule type" value="Genomic_DNA"/>
</dbReference>
<organism evidence="21">
    <name type="scientific">Medioppia subpectinata</name>
    <dbReference type="NCBI Taxonomy" id="1979941"/>
    <lineage>
        <taxon>Eukaryota</taxon>
        <taxon>Metazoa</taxon>
        <taxon>Ecdysozoa</taxon>
        <taxon>Arthropoda</taxon>
        <taxon>Chelicerata</taxon>
        <taxon>Arachnida</taxon>
        <taxon>Acari</taxon>
        <taxon>Acariformes</taxon>
        <taxon>Sarcoptiformes</taxon>
        <taxon>Oribatida</taxon>
        <taxon>Brachypylina</taxon>
        <taxon>Oppioidea</taxon>
        <taxon>Oppiidae</taxon>
        <taxon>Medioppia</taxon>
    </lineage>
</organism>
<evidence type="ECO:0000259" key="20">
    <source>
        <dbReference type="Pfam" id="PF16484"/>
    </source>
</evidence>
<gene>
    <name evidence="21" type="ORF">OSB1V03_LOCUS3779</name>
</gene>
<dbReference type="Gene3D" id="3.30.559.10">
    <property type="entry name" value="Chloramphenicol acetyltransferase-like domain"/>
    <property type="match status" value="1"/>
</dbReference>
<dbReference type="AlphaFoldDB" id="A0A7R9KI60"/>
<evidence type="ECO:0000256" key="5">
    <source>
        <dbReference type="ARBA" id="ARBA00013243"/>
    </source>
</evidence>
<dbReference type="FunFam" id="3.30.559.10:FF:000002">
    <property type="entry name" value="carnitine O-palmitoyltransferase 1, liver isoform"/>
    <property type="match status" value="1"/>
</dbReference>
<feature type="domain" description="Choline/carnitine acyltransferase" evidence="19">
    <location>
        <begin position="169"/>
        <end position="740"/>
    </location>
</feature>
<dbReference type="FunFam" id="3.30.559.70:FF:000001">
    <property type="entry name" value="Carnitine O-palmitoyltransferase 1, liver isoform"/>
    <property type="match status" value="1"/>
</dbReference>
<keyword evidence="9" id="KW-0276">Fatty acid metabolism</keyword>
<evidence type="ECO:0000313" key="21">
    <source>
        <dbReference type="EMBL" id="CAD7623323.1"/>
    </source>
</evidence>
<dbReference type="PANTHER" id="PTHR22589">
    <property type="entry name" value="CARNITINE O-ACYLTRANSFERASE"/>
    <property type="match status" value="1"/>
</dbReference>
<dbReference type="InterPro" id="IPR032476">
    <property type="entry name" value="CPT_N"/>
</dbReference>
<feature type="active site" description="Proton acceptor" evidence="16">
    <location>
        <position position="464"/>
    </location>
</feature>
<evidence type="ECO:0000256" key="10">
    <source>
        <dbReference type="ARBA" id="ARBA00022989"/>
    </source>
</evidence>
<accession>A0A7R9KI60</accession>
<name>A0A7R9KI60_9ACAR</name>
<comment type="subcellular location">
    <subcellularLocation>
        <location evidence="1">Membrane</location>
        <topology evidence="1">Multi-pass membrane protein</topology>
    </subcellularLocation>
    <subcellularLocation>
        <location evidence="2">Mitochondrion membrane</location>
    </subcellularLocation>
</comment>
<keyword evidence="7 17" id="KW-0808">Transferase</keyword>
<evidence type="ECO:0000256" key="15">
    <source>
        <dbReference type="ARBA" id="ARBA00048480"/>
    </source>
</evidence>
<proteinExistence type="inferred from homology"/>
<dbReference type="Proteomes" id="UP000759131">
    <property type="component" value="Unassembled WGS sequence"/>
</dbReference>
<dbReference type="EC" id="2.3.1.21" evidence="5"/>
<dbReference type="Gene3D" id="6.10.250.1760">
    <property type="match status" value="1"/>
</dbReference>
<sequence>MAEAHSAVAFSFQVTHEGMSSTAVWLSGLRSWRNRFSRFGNNFASGIYPSSVEFLITIVAVVLSAHLLLHRDLSCGLVSLVDAALQSWLSSEVSSVVSCVAFAVVLWLFKMLFMRYSLKLLLMYKQWMYESRANNKPSTTTKLWLLLIRALTLTKSPQLYSYQASLPRLPLPPLHTTIDRYLLSVRALLDDREFERTRRLAEEFRDGVGRKFQRYLWLKSWWSSNYVSDWWEEFVYLRGRQPLMVNSNFYGIDALMDGPTNSQTARAANLVYAALLFRKQIARQELKPILVQNLVPLCSAQYERMFNTTRVPGRDADRIQHLDDSPHIVVLHAGKFYKLTIHHRGRLLLPKQLQQLLRQIVADQSPAAAGESKLASLTAAERGVWAETRAQFFAKGINRVSLAAVEKAAFVLVLDSEDFEFATADQLDTYGQLLLHGKGNDRWFDKSFNLIVARNARVGFNGEHSWADAPVMAHLWEFVLHYDFHVLQYDADGDCRLGNGFDASPPIRLQWEFPDALCHVIDQSYENAQCVLKDVDLRLFRHDAYGKGFIKTCRVSPDAYIQMALQLAYLRDVGHLSLTYEASMTRLFREGRTETVRPVTVQSAAFVRAVAAGQPPDTCRELLRVACARHQRAYQEAMCGKGVDRHLFCLYVISQYLEVDSPFLKQVLSEPWKLSTSQTPHGQVGLLSKCISAGGGFGPVADDGYGVSYIVAGEETIFFHISSKSSSRTTDSRRFADNVDRALRDLRALFL</sequence>
<dbReference type="InterPro" id="IPR000542">
    <property type="entry name" value="Carn_acyl_trans"/>
</dbReference>
<dbReference type="EMBL" id="OC856171">
    <property type="protein sequence ID" value="CAD7623323.1"/>
    <property type="molecule type" value="Genomic_DNA"/>
</dbReference>
<evidence type="ECO:0000256" key="11">
    <source>
        <dbReference type="ARBA" id="ARBA00023098"/>
    </source>
</evidence>
<evidence type="ECO:0000256" key="18">
    <source>
        <dbReference type="SAM" id="Phobius"/>
    </source>
</evidence>